<dbReference type="EMBL" id="MU825475">
    <property type="protein sequence ID" value="KAJ7388395.1"/>
    <property type="molecule type" value="Genomic_DNA"/>
</dbReference>
<proteinExistence type="predicted"/>
<reference evidence="3" key="1">
    <citation type="submission" date="2023-01" db="EMBL/GenBank/DDBJ databases">
        <title>Genome assembly of the deep-sea coral Lophelia pertusa.</title>
        <authorList>
            <person name="Herrera S."/>
            <person name="Cordes E."/>
        </authorList>
    </citation>
    <scope>NUCLEOTIDE SEQUENCE</scope>
    <source>
        <strain evidence="3">USNM1676648</strain>
        <tissue evidence="3">Polyp</tissue>
    </source>
</reference>
<name>A0A9X0D698_9CNID</name>
<feature type="compositionally biased region" description="Basic and acidic residues" evidence="1">
    <location>
        <begin position="137"/>
        <end position="189"/>
    </location>
</feature>
<evidence type="ECO:0000256" key="1">
    <source>
        <dbReference type="SAM" id="MobiDB-lite"/>
    </source>
</evidence>
<evidence type="ECO:0000313" key="4">
    <source>
        <dbReference type="Proteomes" id="UP001163046"/>
    </source>
</evidence>
<evidence type="ECO:0000313" key="3">
    <source>
        <dbReference type="EMBL" id="KAJ7388395.1"/>
    </source>
</evidence>
<dbReference type="AlphaFoldDB" id="A0A9X0D698"/>
<dbReference type="Proteomes" id="UP001163046">
    <property type="component" value="Unassembled WGS sequence"/>
</dbReference>
<sequence>MLRPYPGKRNDEPGLSLSTQWLMIEQQIKSGSLFRKTPLHSVDELFVTPTSMLRPYPGKRNDEPGLSLSTQWLMIEQQIKSGRTMPKQKSVVASAFDVAAVGMSKIVSPVGWAASVGARAITGIFTIAIAKIQQDGETEREKEKEVTKREKEKEHTKREKEKEQTKREKEKEQTKREKEKEQTKREKEKEHRNTNIWCFAIFALCFFICYVSKLIYSKRG</sequence>
<feature type="transmembrane region" description="Helical" evidence="2">
    <location>
        <begin position="194"/>
        <end position="216"/>
    </location>
</feature>
<evidence type="ECO:0000256" key="2">
    <source>
        <dbReference type="SAM" id="Phobius"/>
    </source>
</evidence>
<protein>
    <submittedName>
        <fullName evidence="3">Uncharacterized protein</fullName>
    </submittedName>
</protein>
<accession>A0A9X0D698</accession>
<gene>
    <name evidence="3" type="ORF">OS493_037893</name>
</gene>
<keyword evidence="2" id="KW-0472">Membrane</keyword>
<keyword evidence="2" id="KW-0812">Transmembrane</keyword>
<organism evidence="3 4">
    <name type="scientific">Desmophyllum pertusum</name>
    <dbReference type="NCBI Taxonomy" id="174260"/>
    <lineage>
        <taxon>Eukaryota</taxon>
        <taxon>Metazoa</taxon>
        <taxon>Cnidaria</taxon>
        <taxon>Anthozoa</taxon>
        <taxon>Hexacorallia</taxon>
        <taxon>Scleractinia</taxon>
        <taxon>Caryophylliina</taxon>
        <taxon>Caryophylliidae</taxon>
        <taxon>Desmophyllum</taxon>
    </lineage>
</organism>
<keyword evidence="2" id="KW-1133">Transmembrane helix</keyword>
<keyword evidence="4" id="KW-1185">Reference proteome</keyword>
<feature type="region of interest" description="Disordered" evidence="1">
    <location>
        <begin position="136"/>
        <end position="189"/>
    </location>
</feature>
<comment type="caution">
    <text evidence="3">The sequence shown here is derived from an EMBL/GenBank/DDBJ whole genome shotgun (WGS) entry which is preliminary data.</text>
</comment>